<gene>
    <name evidence="1" type="ORF">Cgig2_010019</name>
</gene>
<dbReference type="EMBL" id="JAKOGI010000929">
    <property type="protein sequence ID" value="KAJ8429153.1"/>
    <property type="molecule type" value="Genomic_DNA"/>
</dbReference>
<dbReference type="Proteomes" id="UP001153076">
    <property type="component" value="Unassembled WGS sequence"/>
</dbReference>
<comment type="caution">
    <text evidence="1">The sequence shown here is derived from an EMBL/GenBank/DDBJ whole genome shotgun (WGS) entry which is preliminary data.</text>
</comment>
<accession>A0A9Q1JQJ3</accession>
<sequence>MLYKHSRKATTENSNQEKFMLAMRSASSDQQLVHCRVWSFGSNKKFLVSWGRNELGEILLVLENREINYFKDCCDSGDMSCGGFCSWSNLHETDTSCFNIFPPPRHCSNDLVPYHANPHFRIPHQTYWDRTCSPDINVKSEINVLYDQGRRIEESNQVTANMVNPSKICWVLRILEEINLSICQNLEAFETW</sequence>
<name>A0A9Q1JQJ3_9CARY</name>
<evidence type="ECO:0000313" key="1">
    <source>
        <dbReference type="EMBL" id="KAJ8429153.1"/>
    </source>
</evidence>
<reference evidence="1" key="1">
    <citation type="submission" date="2022-04" db="EMBL/GenBank/DDBJ databases">
        <title>Carnegiea gigantea Genome sequencing and assembly v2.</title>
        <authorList>
            <person name="Copetti D."/>
            <person name="Sanderson M.J."/>
            <person name="Burquez A."/>
            <person name="Wojciechowski M.F."/>
        </authorList>
    </citation>
    <scope>NUCLEOTIDE SEQUENCE</scope>
    <source>
        <strain evidence="1">SGP5-SGP5p</strain>
        <tissue evidence="1">Aerial part</tissue>
    </source>
</reference>
<proteinExistence type="predicted"/>
<evidence type="ECO:0000313" key="2">
    <source>
        <dbReference type="Proteomes" id="UP001153076"/>
    </source>
</evidence>
<dbReference type="AlphaFoldDB" id="A0A9Q1JQJ3"/>
<protein>
    <submittedName>
        <fullName evidence="1">Uncharacterized protein</fullName>
    </submittedName>
</protein>
<organism evidence="1 2">
    <name type="scientific">Carnegiea gigantea</name>
    <dbReference type="NCBI Taxonomy" id="171969"/>
    <lineage>
        <taxon>Eukaryota</taxon>
        <taxon>Viridiplantae</taxon>
        <taxon>Streptophyta</taxon>
        <taxon>Embryophyta</taxon>
        <taxon>Tracheophyta</taxon>
        <taxon>Spermatophyta</taxon>
        <taxon>Magnoliopsida</taxon>
        <taxon>eudicotyledons</taxon>
        <taxon>Gunneridae</taxon>
        <taxon>Pentapetalae</taxon>
        <taxon>Caryophyllales</taxon>
        <taxon>Cactineae</taxon>
        <taxon>Cactaceae</taxon>
        <taxon>Cactoideae</taxon>
        <taxon>Echinocereeae</taxon>
        <taxon>Carnegiea</taxon>
    </lineage>
</organism>
<keyword evidence="2" id="KW-1185">Reference proteome</keyword>